<dbReference type="GO" id="GO:0070382">
    <property type="term" value="C:exocytic vesicle"/>
    <property type="evidence" value="ECO:0007669"/>
    <property type="project" value="TreeGrafter"/>
</dbReference>
<dbReference type="GO" id="GO:0006906">
    <property type="term" value="P:vesicle fusion"/>
    <property type="evidence" value="ECO:0007669"/>
    <property type="project" value="TreeGrafter"/>
</dbReference>
<sequence length="225" mass="25096">MYLLYNGQRIAKKKTHVKKRTLNPVFNESFVFEVPGAPGATLDHVALELLVLDWDRVTKNEDSRDASGVFRDLSEAFDCRNRKSLFWKLQQYAVAGRTFDLRKSYVITAAQRVDVNEAKLPGFVKHVHEIAVFADGDRTTGIGCQRHGQRPPSLARSAGSAAPPDRRLAQAQGVSAPRPAPRAPRPRPARRSVPEVAAASRRAHPDRYPPDRNRPSDSITVMPKI</sequence>
<dbReference type="GO" id="GO:0005886">
    <property type="term" value="C:plasma membrane"/>
    <property type="evidence" value="ECO:0007669"/>
    <property type="project" value="TreeGrafter"/>
</dbReference>
<dbReference type="PROSITE" id="PS50004">
    <property type="entry name" value="C2"/>
    <property type="match status" value="1"/>
</dbReference>
<dbReference type="OrthoDB" id="67700at2759"/>
<gene>
    <name evidence="3" type="primary">Syt11</name>
    <name evidence="3" type="ORF">EVAR_92715_1</name>
</gene>
<dbReference type="Proteomes" id="UP000299102">
    <property type="component" value="Unassembled WGS sequence"/>
</dbReference>
<dbReference type="GO" id="GO:0030424">
    <property type="term" value="C:axon"/>
    <property type="evidence" value="ECO:0007669"/>
    <property type="project" value="TreeGrafter"/>
</dbReference>
<evidence type="ECO:0000256" key="1">
    <source>
        <dbReference type="SAM" id="MobiDB-lite"/>
    </source>
</evidence>
<dbReference type="GO" id="GO:0098793">
    <property type="term" value="C:presynapse"/>
    <property type="evidence" value="ECO:0007669"/>
    <property type="project" value="GOC"/>
</dbReference>
<dbReference type="GO" id="GO:0030276">
    <property type="term" value="F:clathrin binding"/>
    <property type="evidence" value="ECO:0007669"/>
    <property type="project" value="TreeGrafter"/>
</dbReference>
<feature type="compositionally biased region" description="Basic and acidic residues" evidence="1">
    <location>
        <begin position="203"/>
        <end position="215"/>
    </location>
</feature>
<dbReference type="Gene3D" id="2.60.40.150">
    <property type="entry name" value="C2 domain"/>
    <property type="match status" value="1"/>
</dbReference>
<dbReference type="PANTHER" id="PTHR10024:SF369">
    <property type="entry name" value="FI18813P1"/>
    <property type="match status" value="1"/>
</dbReference>
<dbReference type="GO" id="GO:0005509">
    <property type="term" value="F:calcium ion binding"/>
    <property type="evidence" value="ECO:0007669"/>
    <property type="project" value="TreeGrafter"/>
</dbReference>
<accession>A0A4C1T0K7</accession>
<dbReference type="SUPFAM" id="SSF49562">
    <property type="entry name" value="C2 domain (Calcium/lipid-binding domain, CaLB)"/>
    <property type="match status" value="1"/>
</dbReference>
<evidence type="ECO:0000259" key="2">
    <source>
        <dbReference type="PROSITE" id="PS50004"/>
    </source>
</evidence>
<protein>
    <submittedName>
        <fullName evidence="3">Synaptotagmin-11</fullName>
    </submittedName>
</protein>
<feature type="domain" description="C2" evidence="2">
    <location>
        <begin position="1"/>
        <end position="88"/>
    </location>
</feature>
<dbReference type="EMBL" id="BGZK01000023">
    <property type="protein sequence ID" value="GBP06791.1"/>
    <property type="molecule type" value="Genomic_DNA"/>
</dbReference>
<feature type="region of interest" description="Disordered" evidence="1">
    <location>
        <begin position="138"/>
        <end position="225"/>
    </location>
</feature>
<evidence type="ECO:0000313" key="3">
    <source>
        <dbReference type="EMBL" id="GBP06791.1"/>
    </source>
</evidence>
<dbReference type="InterPro" id="IPR000008">
    <property type="entry name" value="C2_dom"/>
</dbReference>
<reference evidence="3 4" key="1">
    <citation type="journal article" date="2019" name="Commun. Biol.">
        <title>The bagworm genome reveals a unique fibroin gene that provides high tensile strength.</title>
        <authorList>
            <person name="Kono N."/>
            <person name="Nakamura H."/>
            <person name="Ohtoshi R."/>
            <person name="Tomita M."/>
            <person name="Numata K."/>
            <person name="Arakawa K."/>
        </authorList>
    </citation>
    <scope>NUCLEOTIDE SEQUENCE [LARGE SCALE GENOMIC DNA]</scope>
</reference>
<dbReference type="GO" id="GO:0005544">
    <property type="term" value="F:calcium-dependent phospholipid binding"/>
    <property type="evidence" value="ECO:0007669"/>
    <property type="project" value="TreeGrafter"/>
</dbReference>
<dbReference type="Pfam" id="PF00168">
    <property type="entry name" value="C2"/>
    <property type="match status" value="1"/>
</dbReference>
<dbReference type="GO" id="GO:0048791">
    <property type="term" value="P:calcium ion-regulated exocytosis of neurotransmitter"/>
    <property type="evidence" value="ECO:0007669"/>
    <property type="project" value="TreeGrafter"/>
</dbReference>
<keyword evidence="4" id="KW-1185">Reference proteome</keyword>
<dbReference type="InterPro" id="IPR035892">
    <property type="entry name" value="C2_domain_sf"/>
</dbReference>
<organism evidence="3 4">
    <name type="scientific">Eumeta variegata</name>
    <name type="common">Bagworm moth</name>
    <name type="synonym">Eumeta japonica</name>
    <dbReference type="NCBI Taxonomy" id="151549"/>
    <lineage>
        <taxon>Eukaryota</taxon>
        <taxon>Metazoa</taxon>
        <taxon>Ecdysozoa</taxon>
        <taxon>Arthropoda</taxon>
        <taxon>Hexapoda</taxon>
        <taxon>Insecta</taxon>
        <taxon>Pterygota</taxon>
        <taxon>Neoptera</taxon>
        <taxon>Endopterygota</taxon>
        <taxon>Lepidoptera</taxon>
        <taxon>Glossata</taxon>
        <taxon>Ditrysia</taxon>
        <taxon>Tineoidea</taxon>
        <taxon>Psychidae</taxon>
        <taxon>Oiketicinae</taxon>
        <taxon>Eumeta</taxon>
    </lineage>
</organism>
<comment type="caution">
    <text evidence="3">The sequence shown here is derived from an EMBL/GenBank/DDBJ whole genome shotgun (WGS) entry which is preliminary data.</text>
</comment>
<dbReference type="GO" id="GO:0001786">
    <property type="term" value="F:phosphatidylserine binding"/>
    <property type="evidence" value="ECO:0007669"/>
    <property type="project" value="TreeGrafter"/>
</dbReference>
<evidence type="ECO:0000313" key="4">
    <source>
        <dbReference type="Proteomes" id="UP000299102"/>
    </source>
</evidence>
<dbReference type="STRING" id="151549.A0A4C1T0K7"/>
<dbReference type="PANTHER" id="PTHR10024">
    <property type="entry name" value="SYNAPTOTAGMIN"/>
    <property type="match status" value="1"/>
</dbReference>
<dbReference type="GO" id="GO:0000149">
    <property type="term" value="F:SNARE binding"/>
    <property type="evidence" value="ECO:0007669"/>
    <property type="project" value="TreeGrafter"/>
</dbReference>
<proteinExistence type="predicted"/>
<dbReference type="AlphaFoldDB" id="A0A4C1T0K7"/>
<name>A0A4C1T0K7_EUMVA</name>